<protein>
    <submittedName>
        <fullName evidence="1">Uncharacterized protein</fullName>
    </submittedName>
</protein>
<reference evidence="1 2" key="1">
    <citation type="submission" date="2024-06" db="EMBL/GenBank/DDBJ databases">
        <title>The Natural Products Discovery Center: Release of the First 8490 Sequenced Strains for Exploring Actinobacteria Biosynthetic Diversity.</title>
        <authorList>
            <person name="Kalkreuter E."/>
            <person name="Kautsar S.A."/>
            <person name="Yang D."/>
            <person name="Bader C.D."/>
            <person name="Teijaro C.N."/>
            <person name="Fluegel L."/>
            <person name="Davis C.M."/>
            <person name="Simpson J.R."/>
            <person name="Lauterbach L."/>
            <person name="Steele A.D."/>
            <person name="Gui C."/>
            <person name="Meng S."/>
            <person name="Li G."/>
            <person name="Viehrig K."/>
            <person name="Ye F."/>
            <person name="Su P."/>
            <person name="Kiefer A.F."/>
            <person name="Nichols A."/>
            <person name="Cepeda A.J."/>
            <person name="Yan W."/>
            <person name="Fan B."/>
            <person name="Jiang Y."/>
            <person name="Adhikari A."/>
            <person name="Zheng C.-J."/>
            <person name="Schuster L."/>
            <person name="Cowan T.M."/>
            <person name="Smanski M.J."/>
            <person name="Chevrette M.G."/>
            <person name="De Carvalho L.P.S."/>
            <person name="Shen B."/>
        </authorList>
    </citation>
    <scope>NUCLEOTIDE SEQUENCE [LARGE SCALE GENOMIC DNA]</scope>
    <source>
        <strain evidence="1 2">NPDC049574</strain>
    </source>
</reference>
<dbReference type="Proteomes" id="UP001552427">
    <property type="component" value="Unassembled WGS sequence"/>
</dbReference>
<evidence type="ECO:0000313" key="1">
    <source>
        <dbReference type="EMBL" id="MEV4292521.1"/>
    </source>
</evidence>
<proteinExistence type="predicted"/>
<keyword evidence="2" id="KW-1185">Reference proteome</keyword>
<comment type="caution">
    <text evidence="1">The sequence shown here is derived from an EMBL/GenBank/DDBJ whole genome shotgun (WGS) entry which is preliminary data.</text>
</comment>
<gene>
    <name evidence="1" type="ORF">AB0K40_44035</name>
</gene>
<evidence type="ECO:0000313" key="2">
    <source>
        <dbReference type="Proteomes" id="UP001552427"/>
    </source>
</evidence>
<dbReference type="RefSeq" id="WP_364462779.1">
    <property type="nucleotide sequence ID" value="NZ_JBFARM010000019.1"/>
</dbReference>
<organism evidence="1 2">
    <name type="scientific">Nonomuraea bangladeshensis</name>
    <dbReference type="NCBI Taxonomy" id="404385"/>
    <lineage>
        <taxon>Bacteria</taxon>
        <taxon>Bacillati</taxon>
        <taxon>Actinomycetota</taxon>
        <taxon>Actinomycetes</taxon>
        <taxon>Streptosporangiales</taxon>
        <taxon>Streptosporangiaceae</taxon>
        <taxon>Nonomuraea</taxon>
    </lineage>
</organism>
<sequence length="74" mass="7364">MRDLGLGVLVGILIGTVVASLALALSDLPSARAAGTTRPAGSVGFTAAISAPEAGQLNLIYQLNLAFGRIGRSA</sequence>
<name>A0ABV3HIY9_9ACTN</name>
<accession>A0ABV3HIY9</accession>
<dbReference type="EMBL" id="JBFARM010000019">
    <property type="protein sequence ID" value="MEV4292521.1"/>
    <property type="molecule type" value="Genomic_DNA"/>
</dbReference>